<sequence length="74" mass="7697">MRGLKTSVAALALTAFAVSPALACEWSKSAKAKTKMTVAQTTEVPEVAIATNDLPVEVTRNITVIPKLKSGAAK</sequence>
<feature type="signal peptide" evidence="1">
    <location>
        <begin position="1"/>
        <end position="23"/>
    </location>
</feature>
<name>A0ABR9CF79_9HYPH</name>
<comment type="caution">
    <text evidence="2">The sequence shown here is derived from an EMBL/GenBank/DDBJ whole genome shotgun (WGS) entry which is preliminary data.</text>
</comment>
<keyword evidence="3" id="KW-1185">Reference proteome</keyword>
<feature type="chain" id="PRO_5046383847" evidence="1">
    <location>
        <begin position="24"/>
        <end position="74"/>
    </location>
</feature>
<organism evidence="2 3">
    <name type="scientific">Roseibium polysiphoniae</name>
    <dbReference type="NCBI Taxonomy" id="2571221"/>
    <lineage>
        <taxon>Bacteria</taxon>
        <taxon>Pseudomonadati</taxon>
        <taxon>Pseudomonadota</taxon>
        <taxon>Alphaproteobacteria</taxon>
        <taxon>Hyphomicrobiales</taxon>
        <taxon>Stappiaceae</taxon>
        <taxon>Roseibium</taxon>
    </lineage>
</organism>
<keyword evidence="1" id="KW-0732">Signal</keyword>
<dbReference type="Proteomes" id="UP000615687">
    <property type="component" value="Unassembled WGS sequence"/>
</dbReference>
<protein>
    <submittedName>
        <fullName evidence="2">Uncharacterized protein</fullName>
    </submittedName>
</protein>
<dbReference type="RefSeq" id="WP_192110951.1">
    <property type="nucleotide sequence ID" value="NZ_JACYXJ010000007.1"/>
</dbReference>
<accession>A0ABR9CF79</accession>
<proteinExistence type="predicted"/>
<dbReference type="EMBL" id="JACYXJ010000007">
    <property type="protein sequence ID" value="MBD8878545.1"/>
    <property type="molecule type" value="Genomic_DNA"/>
</dbReference>
<gene>
    <name evidence="2" type="ORF">IG617_19800</name>
</gene>
<evidence type="ECO:0000313" key="2">
    <source>
        <dbReference type="EMBL" id="MBD8878545.1"/>
    </source>
</evidence>
<reference evidence="2 3" key="1">
    <citation type="submission" date="2020-09" db="EMBL/GenBank/DDBJ databases">
        <title>The genome sequence of type strain Labrenzia polysiphoniae KACC 19711.</title>
        <authorList>
            <person name="Liu Y."/>
        </authorList>
    </citation>
    <scope>NUCLEOTIDE SEQUENCE [LARGE SCALE GENOMIC DNA]</scope>
    <source>
        <strain evidence="2 3">KACC 19711</strain>
    </source>
</reference>
<evidence type="ECO:0000256" key="1">
    <source>
        <dbReference type="SAM" id="SignalP"/>
    </source>
</evidence>
<evidence type="ECO:0000313" key="3">
    <source>
        <dbReference type="Proteomes" id="UP000615687"/>
    </source>
</evidence>